<evidence type="ECO:0000259" key="1">
    <source>
        <dbReference type="PROSITE" id="PS51186"/>
    </source>
</evidence>
<dbReference type="InterPro" id="IPR016181">
    <property type="entry name" value="Acyl_CoA_acyltransferase"/>
</dbReference>
<dbReference type="PROSITE" id="PS51186">
    <property type="entry name" value="GNAT"/>
    <property type="match status" value="2"/>
</dbReference>
<dbReference type="STRING" id="1619234.SAMN05421730_10441"/>
<dbReference type="AlphaFoldDB" id="A0A1D3TYI9"/>
<keyword evidence="2" id="KW-0689">Ribosomal protein</keyword>
<dbReference type="SUPFAM" id="SSF55729">
    <property type="entry name" value="Acyl-CoA N-acyltransferases (Nat)"/>
    <property type="match status" value="2"/>
</dbReference>
<gene>
    <name evidence="2" type="ORF">SAMN05421730_10441</name>
</gene>
<dbReference type="Pfam" id="PF00583">
    <property type="entry name" value="Acetyltransf_1"/>
    <property type="match status" value="1"/>
</dbReference>
<dbReference type="Proteomes" id="UP000199315">
    <property type="component" value="Unassembled WGS sequence"/>
</dbReference>
<dbReference type="InterPro" id="IPR050276">
    <property type="entry name" value="MshD_Acetyltransferase"/>
</dbReference>
<feature type="domain" description="N-acetyltransferase" evidence="1">
    <location>
        <begin position="10"/>
        <end position="164"/>
    </location>
</feature>
<dbReference type="CDD" id="cd04301">
    <property type="entry name" value="NAT_SF"/>
    <property type="match status" value="2"/>
</dbReference>
<dbReference type="GO" id="GO:0005840">
    <property type="term" value="C:ribosome"/>
    <property type="evidence" value="ECO:0007669"/>
    <property type="project" value="UniProtKB-KW"/>
</dbReference>
<proteinExistence type="predicted"/>
<protein>
    <submittedName>
        <fullName evidence="2">Ribosomal protein S18 acetylase RimI</fullName>
    </submittedName>
</protein>
<dbReference type="PANTHER" id="PTHR43617">
    <property type="entry name" value="L-AMINO ACID N-ACETYLTRANSFERASE"/>
    <property type="match status" value="1"/>
</dbReference>
<reference evidence="2 3" key="1">
    <citation type="submission" date="2016-09" db="EMBL/GenBank/DDBJ databases">
        <authorList>
            <person name="Capua I."/>
            <person name="De Benedictis P."/>
            <person name="Joannis T."/>
            <person name="Lombin L.H."/>
            <person name="Cattoli G."/>
        </authorList>
    </citation>
    <scope>NUCLEOTIDE SEQUENCE [LARGE SCALE GENOMIC DNA]</scope>
    <source>
        <strain evidence="2 3">GluBS11</strain>
    </source>
</reference>
<dbReference type="GO" id="GO:0016747">
    <property type="term" value="F:acyltransferase activity, transferring groups other than amino-acyl groups"/>
    <property type="evidence" value="ECO:0007669"/>
    <property type="project" value="InterPro"/>
</dbReference>
<evidence type="ECO:0000313" key="2">
    <source>
        <dbReference type="EMBL" id="SCP99501.1"/>
    </source>
</evidence>
<dbReference type="Gene3D" id="3.40.630.30">
    <property type="match status" value="2"/>
</dbReference>
<dbReference type="EMBL" id="FMKA01000044">
    <property type="protein sequence ID" value="SCP99501.1"/>
    <property type="molecule type" value="Genomic_DNA"/>
</dbReference>
<dbReference type="InterPro" id="IPR000182">
    <property type="entry name" value="GNAT_dom"/>
</dbReference>
<accession>A0A1D3TYI9</accession>
<dbReference type="RefSeq" id="WP_242875658.1">
    <property type="nucleotide sequence ID" value="NZ_FMKA01000044.1"/>
</dbReference>
<name>A0A1D3TYI9_9FIRM</name>
<keyword evidence="2" id="KW-0687">Ribonucleoprotein</keyword>
<keyword evidence="3" id="KW-1185">Reference proteome</keyword>
<sequence>MTGEVMTEAVELVLATEKEAELLHQMKYSAFLPLYEKYHDDETSPVKEPVETVIRSIQMENSDYYLIKFQNEFVGGVRIVEKQEGVFSISPMFILPEFQNQGIGYIALQKVLALYPQAITWRLATILQEKRDCHFYEKCGFYRSGWQKEINDVMDVVGYEKVLVAARSFCEADTEDVAKLIIRNFKEVNSKDYSSDAIDELVKTHDSEWVKGVAGYANMYVFCLGEKIIGVGSISSFWGSETESILLTVFVLPEFHGKGIGRTIIRTLEQDELFKRAERVEIPASITAVDFYRKFGYEFKNGVKELDQEGLYRLEKYRRFS</sequence>
<dbReference type="Pfam" id="PF13673">
    <property type="entry name" value="Acetyltransf_10"/>
    <property type="match status" value="1"/>
</dbReference>
<feature type="domain" description="N-acetyltransferase" evidence="1">
    <location>
        <begin position="164"/>
        <end position="319"/>
    </location>
</feature>
<organism evidence="2 3">
    <name type="scientific">Anaerobium acetethylicum</name>
    <dbReference type="NCBI Taxonomy" id="1619234"/>
    <lineage>
        <taxon>Bacteria</taxon>
        <taxon>Bacillati</taxon>
        <taxon>Bacillota</taxon>
        <taxon>Clostridia</taxon>
        <taxon>Lachnospirales</taxon>
        <taxon>Lachnospiraceae</taxon>
        <taxon>Anaerobium</taxon>
    </lineage>
</organism>
<evidence type="ECO:0000313" key="3">
    <source>
        <dbReference type="Proteomes" id="UP000199315"/>
    </source>
</evidence>